<feature type="region of interest" description="Disordered" evidence="1">
    <location>
        <begin position="1"/>
        <end position="54"/>
    </location>
</feature>
<dbReference type="CDD" id="cd00198">
    <property type="entry name" value="vWFA"/>
    <property type="match status" value="1"/>
</dbReference>
<organism evidence="3 4">
    <name type="scientific">Mizuhopecten yessoensis</name>
    <name type="common">Japanese scallop</name>
    <name type="synonym">Patinopecten yessoensis</name>
    <dbReference type="NCBI Taxonomy" id="6573"/>
    <lineage>
        <taxon>Eukaryota</taxon>
        <taxon>Metazoa</taxon>
        <taxon>Spiralia</taxon>
        <taxon>Lophotrochozoa</taxon>
        <taxon>Mollusca</taxon>
        <taxon>Bivalvia</taxon>
        <taxon>Autobranchia</taxon>
        <taxon>Pteriomorphia</taxon>
        <taxon>Pectinida</taxon>
        <taxon>Pectinoidea</taxon>
        <taxon>Pectinidae</taxon>
        <taxon>Mizuhopecten</taxon>
    </lineage>
</organism>
<protein>
    <submittedName>
        <fullName evidence="3">Ariadne-like RING finger protein R811</fullName>
    </submittedName>
</protein>
<dbReference type="PROSITE" id="PS50234">
    <property type="entry name" value="VWFA"/>
    <property type="match status" value="1"/>
</dbReference>
<sequence>MPKMPPIKRKSTEVTMAKKLSLRRDTTVTLASSDESSSPASLRSSASIRRTTSKLSVKSSSSITSLKRKATLVSEGPGIYSSVIALDSGSCVGKTGSLKAASIGKDCDVIPVPPPVSKRRSGSRTSAAVNTLRKSVSELKDLMETTSAMKSSLSKRKSSLVKEPSLTKASLSKRKSSVPGLNPGTDSTTSPPLPPGGLLEIAISFDTTGSMYGSLEEIRGRIKDMVQRLQADIPGIRIAIIAHGDYCDAKNYIVKWIDFGATVPELCDFVETVKRTGGGDADECYELVLRRAREVLSWTPGSQRSLVVIGDSPPHEPGYTYDGFVNDIDWRVEARELKKMGVKIYSVYVTQTTVFRINRNWGTSFYEEIATVTGGRVIPLDKFGVLFDMLMSICYKESGSDLFDAYEAEVMERDKGKTMDTTLAGIFTTLGGKRSSVKFAPTLPGMLPMPGTGMRPGGPAIPLPWSGKFPVGPAPPLLGPGKFPVGPAPPLLGPGMFPGGHAPLGPGLLKLGPTGLFGTTTTPTSKSARKRNKTTKKSKKSKSRAESGGRLNRESLTDTKFIKGPLKQLVWSKWMVGISKTQSVIGPDIAFTRRDWCDAFCNGGVLKGKDVCDVPAVYEFAVSLNGKKKSYPVYYRVTTGVPHGSTWFNYLFAQKKVRRVIKDVVNTHTQILVRRGLFKRKRSSFIQKVSQMMFKKYDYAWTGRKERKMKFRSLKRCGVPISSNSY</sequence>
<keyword evidence="4" id="KW-1185">Reference proteome</keyword>
<dbReference type="SUPFAM" id="SSF53300">
    <property type="entry name" value="vWA-like"/>
    <property type="match status" value="1"/>
</dbReference>
<reference evidence="3 4" key="1">
    <citation type="journal article" date="2017" name="Nat. Ecol. Evol.">
        <title>Scallop genome provides insights into evolution of bilaterian karyotype and development.</title>
        <authorList>
            <person name="Wang S."/>
            <person name="Zhang J."/>
            <person name="Jiao W."/>
            <person name="Li J."/>
            <person name="Xun X."/>
            <person name="Sun Y."/>
            <person name="Guo X."/>
            <person name="Huan P."/>
            <person name="Dong B."/>
            <person name="Zhang L."/>
            <person name="Hu X."/>
            <person name="Sun X."/>
            <person name="Wang J."/>
            <person name="Zhao C."/>
            <person name="Wang Y."/>
            <person name="Wang D."/>
            <person name="Huang X."/>
            <person name="Wang R."/>
            <person name="Lv J."/>
            <person name="Li Y."/>
            <person name="Zhang Z."/>
            <person name="Liu B."/>
            <person name="Lu W."/>
            <person name="Hui Y."/>
            <person name="Liang J."/>
            <person name="Zhou Z."/>
            <person name="Hou R."/>
            <person name="Li X."/>
            <person name="Liu Y."/>
            <person name="Li H."/>
            <person name="Ning X."/>
            <person name="Lin Y."/>
            <person name="Zhao L."/>
            <person name="Xing Q."/>
            <person name="Dou J."/>
            <person name="Li Y."/>
            <person name="Mao J."/>
            <person name="Guo H."/>
            <person name="Dou H."/>
            <person name="Li T."/>
            <person name="Mu C."/>
            <person name="Jiang W."/>
            <person name="Fu Q."/>
            <person name="Fu X."/>
            <person name="Miao Y."/>
            <person name="Liu J."/>
            <person name="Yu Q."/>
            <person name="Li R."/>
            <person name="Liao H."/>
            <person name="Li X."/>
            <person name="Kong Y."/>
            <person name="Jiang Z."/>
            <person name="Chourrout D."/>
            <person name="Li R."/>
            <person name="Bao Z."/>
        </authorList>
    </citation>
    <scope>NUCLEOTIDE SEQUENCE [LARGE SCALE GENOMIC DNA]</scope>
    <source>
        <strain evidence="3 4">PY_sf001</strain>
    </source>
</reference>
<dbReference type="PANTHER" id="PTHR47824">
    <property type="entry name" value="UBIQUITIN-LIKE DOMAIN-CONTAINING PROTEIN"/>
    <property type="match status" value="1"/>
</dbReference>
<comment type="caution">
    <text evidence="3">The sequence shown here is derived from an EMBL/GenBank/DDBJ whole genome shotgun (WGS) entry which is preliminary data.</text>
</comment>
<feature type="region of interest" description="Disordered" evidence="1">
    <location>
        <begin position="150"/>
        <end position="193"/>
    </location>
</feature>
<evidence type="ECO:0000256" key="1">
    <source>
        <dbReference type="SAM" id="MobiDB-lite"/>
    </source>
</evidence>
<dbReference type="InterPro" id="IPR036465">
    <property type="entry name" value="vWFA_dom_sf"/>
</dbReference>
<evidence type="ECO:0000259" key="2">
    <source>
        <dbReference type="PROSITE" id="PS50234"/>
    </source>
</evidence>
<dbReference type="AlphaFoldDB" id="A0A210Q946"/>
<feature type="compositionally biased region" description="Basic and acidic residues" evidence="1">
    <location>
        <begin position="543"/>
        <end position="552"/>
    </location>
</feature>
<feature type="region of interest" description="Disordered" evidence="1">
    <location>
        <begin position="513"/>
        <end position="552"/>
    </location>
</feature>
<evidence type="ECO:0000313" key="4">
    <source>
        <dbReference type="Proteomes" id="UP000242188"/>
    </source>
</evidence>
<dbReference type="Proteomes" id="UP000242188">
    <property type="component" value="Unassembled WGS sequence"/>
</dbReference>
<dbReference type="Gene3D" id="3.40.50.410">
    <property type="entry name" value="von Willebrand factor, type A domain"/>
    <property type="match status" value="1"/>
</dbReference>
<proteinExistence type="predicted"/>
<feature type="compositionally biased region" description="Low complexity" evidence="1">
    <location>
        <begin position="513"/>
        <end position="526"/>
    </location>
</feature>
<name>A0A210Q946_MIZYE</name>
<feature type="compositionally biased region" description="Basic residues" evidence="1">
    <location>
        <begin position="527"/>
        <end position="542"/>
    </location>
</feature>
<dbReference type="OrthoDB" id="6129584at2759"/>
<feature type="domain" description="VWFA" evidence="2">
    <location>
        <begin position="200"/>
        <end position="393"/>
    </location>
</feature>
<dbReference type="Pfam" id="PF00092">
    <property type="entry name" value="VWA"/>
    <property type="match status" value="1"/>
</dbReference>
<dbReference type="InterPro" id="IPR002035">
    <property type="entry name" value="VWF_A"/>
</dbReference>
<accession>A0A210Q946</accession>
<dbReference type="EMBL" id="NEDP02004538">
    <property type="protein sequence ID" value="OWF45263.1"/>
    <property type="molecule type" value="Genomic_DNA"/>
</dbReference>
<feature type="compositionally biased region" description="Low complexity" evidence="1">
    <location>
        <begin position="29"/>
        <end position="54"/>
    </location>
</feature>
<evidence type="ECO:0000313" key="3">
    <source>
        <dbReference type="EMBL" id="OWF45263.1"/>
    </source>
</evidence>
<dbReference type="PANTHER" id="PTHR47824:SF3">
    <property type="entry name" value="UBIQUITIN-LIKE DOMAIN-CONTAINING PROTEIN"/>
    <property type="match status" value="1"/>
</dbReference>
<gene>
    <name evidence="3" type="ORF">KP79_PYT11286</name>
</gene>